<dbReference type="InterPro" id="IPR058791">
    <property type="entry name" value="3HB_CusB"/>
</dbReference>
<dbReference type="PANTHER" id="PTHR30097">
    <property type="entry name" value="CATION EFFLUX SYSTEM PROTEIN CUSB"/>
    <property type="match status" value="1"/>
</dbReference>
<dbReference type="GO" id="GO:0016020">
    <property type="term" value="C:membrane"/>
    <property type="evidence" value="ECO:0007669"/>
    <property type="project" value="InterPro"/>
</dbReference>
<dbReference type="Pfam" id="PF25919">
    <property type="entry name" value="BSH_CusB"/>
    <property type="match status" value="1"/>
</dbReference>
<dbReference type="Pfam" id="PF11827">
    <property type="entry name" value="DUF3347"/>
    <property type="match status" value="1"/>
</dbReference>
<proteinExistence type="inferred from homology"/>
<keyword evidence="9" id="KW-1185">Reference proteome</keyword>
<dbReference type="GO" id="GO:0015679">
    <property type="term" value="P:plasma membrane copper ion transport"/>
    <property type="evidence" value="ECO:0007669"/>
    <property type="project" value="TreeGrafter"/>
</dbReference>
<dbReference type="NCBIfam" id="TIGR01730">
    <property type="entry name" value="RND_mfp"/>
    <property type="match status" value="1"/>
</dbReference>
<dbReference type="Gene3D" id="2.40.420.20">
    <property type="match status" value="1"/>
</dbReference>
<accession>M7NLS2</accession>
<dbReference type="SUPFAM" id="SSF111369">
    <property type="entry name" value="HlyD-like secretion proteins"/>
    <property type="match status" value="1"/>
</dbReference>
<sequence>MWKDKINQRPGLFLLLAFAAGLVLAWLLFSDRPGSETAAPHDHSAEAGTLWTCSMHPQIRQPEPGLCPLCGMELIPMREDAEGAASPTQVRLSPSAAALAGVQTLILGSSAPPSEAGGALRLSGQLRIDESRLYSQAAHVPGRIESLQVNTTGESVRKGQVLASVYSPEILTAQQELIQATKLGSAYEGLLEAAREKLRRYRISEAQIRRIEQEGRTFDRIQIVADVSGIVTERNVALGDYVMPGQTLYQIADLSRLWVELEAYENQLSAIREGDLLQIDVPQQGKSYQAKVTFIDPLVNAERRTTRIRAELPNPTGELRPQMLVQASLQSGRSPSAQASVLLVPRSAVLWTGTRSVVYVKAPKTEGPVYEMREVSLTPSAGGYLVQEGLQAGEEVVVNGAFLVDATAQLNNKTSMMNRSQAAAATPAAAAPAADTPELEATPALRQHLQNMLTVYLRLKNDLVEARPAAAKKEAASLLTTLDQVPHTGMSAPAHAYLQKQLQGLQPLLQAIAAGKELDQMREQFIGVSNNMIALTKAFDANEKPLYLQFCPMANNDQGAYWLSAEKEIRNPYYGSMMLSCGEVTEEL</sequence>
<dbReference type="EMBL" id="AODQ01000048">
    <property type="protein sequence ID" value="EMR02720.1"/>
    <property type="molecule type" value="Genomic_DNA"/>
</dbReference>
<feature type="domain" description="CusB-like barrel-sandwich hybrid" evidence="6">
    <location>
        <begin position="138"/>
        <end position="252"/>
    </location>
</feature>
<dbReference type="PANTHER" id="PTHR30097:SF4">
    <property type="entry name" value="SLR6042 PROTEIN"/>
    <property type="match status" value="1"/>
</dbReference>
<dbReference type="Pfam" id="PF25954">
    <property type="entry name" value="Beta-barrel_RND_2"/>
    <property type="match status" value="1"/>
</dbReference>
<evidence type="ECO:0000256" key="1">
    <source>
        <dbReference type="ARBA" id="ARBA00009477"/>
    </source>
</evidence>
<dbReference type="InterPro" id="IPR045800">
    <property type="entry name" value="HMBD"/>
</dbReference>
<evidence type="ECO:0000313" key="8">
    <source>
        <dbReference type="EMBL" id="EMR02720.1"/>
    </source>
</evidence>
<dbReference type="Pfam" id="PF19335">
    <property type="entry name" value="HMBD"/>
    <property type="match status" value="1"/>
</dbReference>
<gene>
    <name evidence="8" type="primary">cusB</name>
    <name evidence="8" type="ORF">ADICEAN_02137</name>
</gene>
<dbReference type="PATRIC" id="fig|1279009.4.peg.2164"/>
<dbReference type="RefSeq" id="WP_009195530.1">
    <property type="nucleotide sequence ID" value="NZ_AODQ01000048.1"/>
</dbReference>
<evidence type="ECO:0000256" key="2">
    <source>
        <dbReference type="ARBA" id="ARBA00022448"/>
    </source>
</evidence>
<dbReference type="GO" id="GO:0060003">
    <property type="term" value="P:copper ion export"/>
    <property type="evidence" value="ECO:0007669"/>
    <property type="project" value="TreeGrafter"/>
</dbReference>
<feature type="domain" description="CusB-like beta-barrel" evidence="7">
    <location>
        <begin position="257"/>
        <end position="331"/>
    </location>
</feature>
<name>M7NLS2_9BACT</name>
<feature type="domain" description="CusB-like three alpha-helical bundle" evidence="5">
    <location>
        <begin position="169"/>
        <end position="216"/>
    </location>
</feature>
<evidence type="ECO:0000313" key="9">
    <source>
        <dbReference type="Proteomes" id="UP000011910"/>
    </source>
</evidence>
<dbReference type="Gene3D" id="2.40.30.170">
    <property type="match status" value="1"/>
</dbReference>
<dbReference type="InterPro" id="IPR058792">
    <property type="entry name" value="Beta-barrel_RND_2"/>
</dbReference>
<comment type="similarity">
    <text evidence="1">Belongs to the membrane fusion protein (MFP) (TC 8.A.1) family.</text>
</comment>
<dbReference type="OrthoDB" id="9806939at2"/>
<dbReference type="GO" id="GO:0022857">
    <property type="term" value="F:transmembrane transporter activity"/>
    <property type="evidence" value="ECO:0007669"/>
    <property type="project" value="InterPro"/>
</dbReference>
<dbReference type="GO" id="GO:0030288">
    <property type="term" value="C:outer membrane-bounded periplasmic space"/>
    <property type="evidence" value="ECO:0007669"/>
    <property type="project" value="TreeGrafter"/>
</dbReference>
<dbReference type="STRING" id="1279009.ADICEAN_02137"/>
<dbReference type="eggNOG" id="COG0845">
    <property type="taxonomic scope" value="Bacteria"/>
</dbReference>
<dbReference type="InterPro" id="IPR006143">
    <property type="entry name" value="RND_pump_MFP"/>
</dbReference>
<dbReference type="InterPro" id="IPR051909">
    <property type="entry name" value="MFP_Cation_Efflux"/>
</dbReference>
<feature type="domain" description="Heavy metal binding" evidence="4">
    <location>
        <begin position="51"/>
        <end position="76"/>
    </location>
</feature>
<evidence type="ECO:0000259" key="7">
    <source>
        <dbReference type="Pfam" id="PF25954"/>
    </source>
</evidence>
<reference evidence="8 9" key="1">
    <citation type="journal article" date="2013" name="Genome Announc.">
        <title>Draft Genome Sequence of Cesiribacter andamanensis Strain AMV16T, Isolated from a Soil Sample from a Mud Volcano in the Andaman Islands, India.</title>
        <authorList>
            <person name="Shivaji S."/>
            <person name="Ara S."/>
            <person name="Begum Z."/>
            <person name="Srinivas T.N."/>
            <person name="Singh A."/>
            <person name="Kumar Pinnaka A."/>
        </authorList>
    </citation>
    <scope>NUCLEOTIDE SEQUENCE [LARGE SCALE GENOMIC DNA]</scope>
    <source>
        <strain evidence="8 9">AMV16</strain>
    </source>
</reference>
<feature type="domain" description="DUF3347" evidence="3">
    <location>
        <begin position="453"/>
        <end position="543"/>
    </location>
</feature>
<comment type="caution">
    <text evidence="8">The sequence shown here is derived from an EMBL/GenBank/DDBJ whole genome shotgun (WGS) entry which is preliminary data.</text>
</comment>
<dbReference type="InterPro" id="IPR058790">
    <property type="entry name" value="BSH_CusB"/>
</dbReference>
<evidence type="ECO:0000259" key="6">
    <source>
        <dbReference type="Pfam" id="PF25919"/>
    </source>
</evidence>
<protein>
    <submittedName>
        <fullName evidence="8">Cation efflux system protein CusB</fullName>
    </submittedName>
</protein>
<dbReference type="Pfam" id="PF25869">
    <property type="entry name" value="3HB_CusB"/>
    <property type="match status" value="1"/>
</dbReference>
<organism evidence="8 9">
    <name type="scientific">Cesiribacter andamanensis AMV16</name>
    <dbReference type="NCBI Taxonomy" id="1279009"/>
    <lineage>
        <taxon>Bacteria</taxon>
        <taxon>Pseudomonadati</taxon>
        <taxon>Bacteroidota</taxon>
        <taxon>Cytophagia</taxon>
        <taxon>Cytophagales</taxon>
        <taxon>Cesiribacteraceae</taxon>
        <taxon>Cesiribacter</taxon>
    </lineage>
</organism>
<dbReference type="Gene3D" id="6.10.140.730">
    <property type="match status" value="1"/>
</dbReference>
<evidence type="ECO:0000259" key="3">
    <source>
        <dbReference type="Pfam" id="PF11827"/>
    </source>
</evidence>
<dbReference type="FunFam" id="2.40.30.170:FF:000010">
    <property type="entry name" value="Efflux RND transporter periplasmic adaptor subunit"/>
    <property type="match status" value="1"/>
</dbReference>
<dbReference type="InterPro" id="IPR021782">
    <property type="entry name" value="DUF3347"/>
</dbReference>
<evidence type="ECO:0000259" key="5">
    <source>
        <dbReference type="Pfam" id="PF25869"/>
    </source>
</evidence>
<evidence type="ECO:0000259" key="4">
    <source>
        <dbReference type="Pfam" id="PF19335"/>
    </source>
</evidence>
<keyword evidence="2" id="KW-0813">Transport</keyword>
<dbReference type="Proteomes" id="UP000011910">
    <property type="component" value="Unassembled WGS sequence"/>
</dbReference>
<dbReference type="AlphaFoldDB" id="M7NLS2"/>
<dbReference type="GO" id="GO:0046914">
    <property type="term" value="F:transition metal ion binding"/>
    <property type="evidence" value="ECO:0007669"/>
    <property type="project" value="TreeGrafter"/>
</dbReference>